<feature type="compositionally biased region" description="Pro residues" evidence="1">
    <location>
        <begin position="22"/>
        <end position="47"/>
    </location>
</feature>
<dbReference type="EMBL" id="CP014168">
    <property type="protein sequence ID" value="AOH82830.1"/>
    <property type="molecule type" value="Genomic_DNA"/>
</dbReference>
<evidence type="ECO:0000313" key="4">
    <source>
        <dbReference type="Proteomes" id="UP000094256"/>
    </source>
</evidence>
<feature type="signal peptide" evidence="2">
    <location>
        <begin position="1"/>
        <end position="21"/>
    </location>
</feature>
<evidence type="ECO:0008006" key="5">
    <source>
        <dbReference type="Google" id="ProtNLM"/>
    </source>
</evidence>
<keyword evidence="4" id="KW-1185">Reference proteome</keyword>
<dbReference type="STRING" id="1560345.AWL63_01390"/>
<protein>
    <recommendedName>
        <fullName evidence="5">Lipoprotein</fullName>
    </recommendedName>
</protein>
<organism evidence="3 4">
    <name type="scientific">Sphingomonas panacis</name>
    <dbReference type="NCBI Taxonomy" id="1560345"/>
    <lineage>
        <taxon>Bacteria</taxon>
        <taxon>Pseudomonadati</taxon>
        <taxon>Pseudomonadota</taxon>
        <taxon>Alphaproteobacteria</taxon>
        <taxon>Sphingomonadales</taxon>
        <taxon>Sphingomonadaceae</taxon>
        <taxon>Sphingomonas</taxon>
    </lineage>
</organism>
<evidence type="ECO:0000256" key="2">
    <source>
        <dbReference type="SAM" id="SignalP"/>
    </source>
</evidence>
<dbReference type="Proteomes" id="UP000094256">
    <property type="component" value="Chromosome"/>
</dbReference>
<dbReference type="PROSITE" id="PS51257">
    <property type="entry name" value="PROKAR_LIPOPROTEIN"/>
    <property type="match status" value="1"/>
</dbReference>
<feature type="region of interest" description="Disordered" evidence="1">
    <location>
        <begin position="21"/>
        <end position="51"/>
    </location>
</feature>
<sequence length="180" mass="18973">MRARFLSGIALSLAVAGCVAPAPRPQPSRPAPMVTPRPAAPLPPAPTPAAADWRDWPLTPGDWVYRQDARGSIALYGTPGSDAVLTLRCDAGARMVYLSRAGAGGAGTATIRTTSTARTLNLTPTGGATPYLAVALMPRDSLLDAMGFSRGRFVIEQTGYPTLVIPAWAEIERVTEDCRK</sequence>
<dbReference type="KEGG" id="span:AWL63_01390"/>
<reference evidence="3 4" key="1">
    <citation type="submission" date="2016-01" db="EMBL/GenBank/DDBJ databases">
        <title>Complete genome and mega plasmid sequence of Sphingomonas panacis DCY99 elicits systemic resistance in rice to Xanthomonas oryzae.</title>
        <authorList>
            <person name="Kim Y.J."/>
            <person name="Yang D.C."/>
            <person name="Sing P."/>
        </authorList>
    </citation>
    <scope>NUCLEOTIDE SEQUENCE [LARGE SCALE GENOMIC DNA]</scope>
    <source>
        <strain evidence="3 4">DCY99</strain>
    </source>
</reference>
<evidence type="ECO:0000313" key="3">
    <source>
        <dbReference type="EMBL" id="AOH82830.1"/>
    </source>
</evidence>
<feature type="chain" id="PRO_5008556107" description="Lipoprotein" evidence="2">
    <location>
        <begin position="22"/>
        <end position="180"/>
    </location>
</feature>
<proteinExistence type="predicted"/>
<name>A0A1B3Z5Z3_9SPHN</name>
<accession>A0A1B3Z5Z3</accession>
<dbReference type="RefSeq" id="WP_069203415.1">
    <property type="nucleotide sequence ID" value="NZ_CP014168.1"/>
</dbReference>
<evidence type="ECO:0000256" key="1">
    <source>
        <dbReference type="SAM" id="MobiDB-lite"/>
    </source>
</evidence>
<dbReference type="AlphaFoldDB" id="A0A1B3Z5Z3"/>
<keyword evidence="2" id="KW-0732">Signal</keyword>
<dbReference type="OrthoDB" id="7629232at2"/>
<gene>
    <name evidence="3" type="ORF">AWL63_01390</name>
</gene>